<evidence type="ECO:0000313" key="6">
    <source>
        <dbReference type="Proteomes" id="UP000184251"/>
    </source>
</evidence>
<dbReference type="GO" id="GO:0003677">
    <property type="term" value="F:DNA binding"/>
    <property type="evidence" value="ECO:0007669"/>
    <property type="project" value="UniProtKB-KW"/>
</dbReference>
<evidence type="ECO:0000256" key="1">
    <source>
        <dbReference type="ARBA" id="ARBA00008857"/>
    </source>
</evidence>
<evidence type="ECO:0000256" key="2">
    <source>
        <dbReference type="ARBA" id="ARBA00023125"/>
    </source>
</evidence>
<sequence>MARAPKTNSRINNNDYYRTRLKIGTDEQGKLLYKNFYGKTKGEAEAKKKQYAKELEEGINPDLGAQSLDRALYNWLWNIEKLSGLKSSTFERYEGIYRNHIKGTQIAVQPVKLIKKLTLQKQYNDMIAQGKTISQVENIHKVLRKFFKFALSEDYISKDPTVGVKLPKTNEADYDSEDRDIEVFTKEEIKTIHANLEDEKLRYVALFSLFTGLRLGEILALEKTDVKDGYVYVNKSLSVVKTFSDEKNYHYGVKVIKTKTKSSVREVPIPNPMQTELSRLSILVKKEKLKLGSAYEENNLLFPSLTGTYIDKRNFTRSWTRFLIRVGVEHKKFHALRHTFATRLIENGVPITTVSKLLGHSSIQTTEIYTHVLKEEKEKGIMTLNDMLK</sequence>
<proteinExistence type="inferred from homology"/>
<dbReference type="Pfam" id="PF00589">
    <property type="entry name" value="Phage_integrase"/>
    <property type="match status" value="1"/>
</dbReference>
<dbReference type="CDD" id="cd01189">
    <property type="entry name" value="INT_ICEBs1_C_like"/>
    <property type="match status" value="1"/>
</dbReference>
<dbReference type="InterPro" id="IPR010998">
    <property type="entry name" value="Integrase_recombinase_N"/>
</dbReference>
<dbReference type="GO" id="GO:0015074">
    <property type="term" value="P:DNA integration"/>
    <property type="evidence" value="ECO:0007669"/>
    <property type="project" value="InterPro"/>
</dbReference>
<dbReference type="Gene3D" id="1.10.150.130">
    <property type="match status" value="1"/>
</dbReference>
<reference evidence="5 6" key="1">
    <citation type="submission" date="2016-11" db="EMBL/GenBank/DDBJ databases">
        <authorList>
            <person name="Jaros S."/>
            <person name="Januszkiewicz K."/>
            <person name="Wedrychowicz H."/>
        </authorList>
    </citation>
    <scope>NUCLEOTIDE SEQUENCE [LARGE SCALE GENOMIC DNA]</scope>
    <source>
        <strain evidence="5 6">DSM 14828</strain>
    </source>
</reference>
<dbReference type="SUPFAM" id="SSF56349">
    <property type="entry name" value="DNA breaking-rejoining enzymes"/>
    <property type="match status" value="1"/>
</dbReference>
<dbReference type="OrthoDB" id="111144at2"/>
<protein>
    <submittedName>
        <fullName evidence="5">Phage integrase family protein</fullName>
    </submittedName>
</protein>
<keyword evidence="3" id="KW-0233">DNA recombination</keyword>
<keyword evidence="2" id="KW-0238">DNA-binding</keyword>
<gene>
    <name evidence="5" type="ORF">SAMN02746064_02064</name>
</gene>
<keyword evidence="6" id="KW-1185">Reference proteome</keyword>
<comment type="similarity">
    <text evidence="1">Belongs to the 'phage' integrase family.</text>
</comment>
<feature type="domain" description="Tyr recombinase" evidence="4">
    <location>
        <begin position="179"/>
        <end position="382"/>
    </location>
</feature>
<dbReference type="GO" id="GO:0006310">
    <property type="term" value="P:DNA recombination"/>
    <property type="evidence" value="ECO:0007669"/>
    <property type="project" value="UniProtKB-KW"/>
</dbReference>
<dbReference type="AlphaFoldDB" id="A0A1M4ZIN7"/>
<dbReference type="STRING" id="1120975.SAMN02746064_02064"/>
<evidence type="ECO:0000256" key="3">
    <source>
        <dbReference type="ARBA" id="ARBA00023172"/>
    </source>
</evidence>
<accession>A0A1M4ZIN7</accession>
<dbReference type="InterPro" id="IPR002104">
    <property type="entry name" value="Integrase_catalytic"/>
</dbReference>
<dbReference type="InterPro" id="IPR013762">
    <property type="entry name" value="Integrase-like_cat_sf"/>
</dbReference>
<dbReference type="PROSITE" id="PS51898">
    <property type="entry name" value="TYR_RECOMBINASE"/>
    <property type="match status" value="1"/>
</dbReference>
<dbReference type="Proteomes" id="UP000184251">
    <property type="component" value="Unassembled WGS sequence"/>
</dbReference>
<dbReference type="InterPro" id="IPR011010">
    <property type="entry name" value="DNA_brk_join_enz"/>
</dbReference>
<evidence type="ECO:0000259" key="4">
    <source>
        <dbReference type="PROSITE" id="PS51898"/>
    </source>
</evidence>
<dbReference type="EMBL" id="FQTU01000017">
    <property type="protein sequence ID" value="SHF17903.1"/>
    <property type="molecule type" value="Genomic_DNA"/>
</dbReference>
<organism evidence="5 6">
    <name type="scientific">Alkalibacter saccharofermentans DSM 14828</name>
    <dbReference type="NCBI Taxonomy" id="1120975"/>
    <lineage>
        <taxon>Bacteria</taxon>
        <taxon>Bacillati</taxon>
        <taxon>Bacillota</taxon>
        <taxon>Clostridia</taxon>
        <taxon>Eubacteriales</taxon>
        <taxon>Eubacteriaceae</taxon>
        <taxon>Alkalibacter</taxon>
    </lineage>
</organism>
<dbReference type="InterPro" id="IPR050090">
    <property type="entry name" value="Tyrosine_recombinase_XerCD"/>
</dbReference>
<evidence type="ECO:0000313" key="5">
    <source>
        <dbReference type="EMBL" id="SHF17903.1"/>
    </source>
</evidence>
<dbReference type="PANTHER" id="PTHR30349:SF64">
    <property type="entry name" value="PROPHAGE INTEGRASE INTD-RELATED"/>
    <property type="match status" value="1"/>
</dbReference>
<dbReference type="RefSeq" id="WP_073271735.1">
    <property type="nucleotide sequence ID" value="NZ_FQTU01000017.1"/>
</dbReference>
<dbReference type="PANTHER" id="PTHR30349">
    <property type="entry name" value="PHAGE INTEGRASE-RELATED"/>
    <property type="match status" value="1"/>
</dbReference>
<dbReference type="Gene3D" id="1.10.443.10">
    <property type="entry name" value="Intergrase catalytic core"/>
    <property type="match status" value="1"/>
</dbReference>
<name>A0A1M4ZIN7_9FIRM</name>